<accession>A0ACC1CYA8</accession>
<organism evidence="1 2">
    <name type="scientific">Dendrolimus kikuchii</name>
    <dbReference type="NCBI Taxonomy" id="765133"/>
    <lineage>
        <taxon>Eukaryota</taxon>
        <taxon>Metazoa</taxon>
        <taxon>Ecdysozoa</taxon>
        <taxon>Arthropoda</taxon>
        <taxon>Hexapoda</taxon>
        <taxon>Insecta</taxon>
        <taxon>Pterygota</taxon>
        <taxon>Neoptera</taxon>
        <taxon>Endopterygota</taxon>
        <taxon>Lepidoptera</taxon>
        <taxon>Glossata</taxon>
        <taxon>Ditrysia</taxon>
        <taxon>Bombycoidea</taxon>
        <taxon>Lasiocampidae</taxon>
        <taxon>Dendrolimus</taxon>
    </lineage>
</organism>
<evidence type="ECO:0000313" key="2">
    <source>
        <dbReference type="Proteomes" id="UP000824533"/>
    </source>
</evidence>
<evidence type="ECO:0000313" key="1">
    <source>
        <dbReference type="EMBL" id="KAJ0176674.1"/>
    </source>
</evidence>
<name>A0ACC1CYA8_9NEOP</name>
<gene>
    <name evidence="1" type="ORF">K1T71_007853</name>
</gene>
<protein>
    <submittedName>
        <fullName evidence="1">Uncharacterized protein</fullName>
    </submittedName>
</protein>
<keyword evidence="2" id="KW-1185">Reference proteome</keyword>
<dbReference type="Proteomes" id="UP000824533">
    <property type="component" value="Linkage Group LG13"/>
</dbReference>
<reference evidence="1 2" key="1">
    <citation type="journal article" date="2021" name="Front. Genet.">
        <title>Chromosome-Level Genome Assembly Reveals Significant Gene Expansion in the Toll and IMD Signaling Pathways of Dendrolimus kikuchii.</title>
        <authorList>
            <person name="Zhou J."/>
            <person name="Wu P."/>
            <person name="Xiong Z."/>
            <person name="Liu N."/>
            <person name="Zhao N."/>
            <person name="Ji M."/>
            <person name="Qiu Y."/>
            <person name="Yang B."/>
        </authorList>
    </citation>
    <scope>NUCLEOTIDE SEQUENCE [LARGE SCALE GENOMIC DNA]</scope>
    <source>
        <strain evidence="1">Ann1</strain>
    </source>
</reference>
<sequence>MTRVMNVKEASEVCKNKPKWRSDVHLVGPLSLCQGFRYCLTAVDRFTRWPEAIPLADITAETVAKALLSGWISRFGCPMDIVTDRGRQFESTLFQHLSAIAGFQHRRTTAYHPACNGLVERFHRQLKAAITCHGNSSWVETLPLVLLGIRSAYKEDIQASTAELLYGQPLRLPGDFFNPPADETIDVTDYLSRLRGFVRDLQPSPAARHSSRRTTFVFKDLSTSAYVFLRDDKIGGSLKPAYTGPYEVIARGDKVFKIMVNGKQVSVSVDRLKPAFILSDPNTPHHTPPNNNTHTHHPNTPTNHQASPNTEGDTFKMRRSGRRTRFPDYYRP</sequence>
<proteinExistence type="predicted"/>
<comment type="caution">
    <text evidence="1">The sequence shown here is derived from an EMBL/GenBank/DDBJ whole genome shotgun (WGS) entry which is preliminary data.</text>
</comment>
<dbReference type="EMBL" id="CM034399">
    <property type="protein sequence ID" value="KAJ0176674.1"/>
    <property type="molecule type" value="Genomic_DNA"/>
</dbReference>